<protein>
    <submittedName>
        <fullName evidence="1">Uncharacterized protein</fullName>
    </submittedName>
</protein>
<reference evidence="1" key="1">
    <citation type="submission" date="2020-07" db="EMBL/GenBank/DDBJ databases">
        <title>Nitrate ammonifying Pseudomonas campi sp. nov. isolated from German agricultural grassland.</title>
        <authorList>
            <person name="Timsy T."/>
            <person name="Ulrich A."/>
            <person name="Spanner T."/>
            <person name="Foesel B."/>
            <person name="Kolb S."/>
            <person name="Horn M.A."/>
            <person name="Behrendt U."/>
        </authorList>
    </citation>
    <scope>NUCLEOTIDE SEQUENCE</scope>
    <source>
        <strain evidence="1">S1-A32-2</strain>
    </source>
</reference>
<dbReference type="EMBL" id="CP053697">
    <property type="protein sequence ID" value="QKE62386.1"/>
    <property type="molecule type" value="Genomic_DNA"/>
</dbReference>
<sequence length="589" mass="63725">MSTSERQVVVQTDNPQAELLLIDSDFRVVARGTSPLRASIAIGLYAAKAKVGDEESELLFRLAEGTQEMSVTVAAPHFESPIPLAMTSTTHEYHTAAAQRFLTPGNATLNLGGDSEIMICIRDPWRYNFRVDGDVERDAYQRSFSGFRLLDIERSVVLDLDHSAEHNVADGYAAVTVGLPAGAYLLAYERGAQAFRLSLPAVSDWTLQCYINLVADGRGAALVPDLLDAAMLYGRMDEGFDPWCEDLAATETIRKGMLDGRTHVDTPGMRKMLGDQLRSPMLGLYAAHLLLAGDPPDYQLIRALLGKLQDLLGQSHPDVIALACELHRRQSAAANPTRPADLAGELQLLNGPPLLARSWDLLLAAAAAVPSAASEQHPVFRVANHSIGRGIYLNWLEHAGAASPAPPSAPPTPPDLFDITLQDRLTNTTLGGALLTNLTASLLKTTGHAVSTALGWARKLRLGSGQAAPPELARIDTHEDAARALTALAGDYEWKQIIPAIRRNSEWIKHFGGLQGELILMLRDIAEDDTAIAAIDAAFVQRLLESQRVPLATLAEAIATIELGGWVASGRFKSDLKQAGRELLQERIH</sequence>
<keyword evidence="2" id="KW-1185">Reference proteome</keyword>
<evidence type="ECO:0000313" key="2">
    <source>
        <dbReference type="Proteomes" id="UP000501379"/>
    </source>
</evidence>
<gene>
    <name evidence="1" type="ORF">HNE05_03105</name>
</gene>
<dbReference type="AlphaFoldDB" id="A0A6M8FQM7"/>
<dbReference type="KEGG" id="pcam:HNE05_03105"/>
<proteinExistence type="predicted"/>
<dbReference type="Proteomes" id="UP000501379">
    <property type="component" value="Chromosome"/>
</dbReference>
<organism evidence="1 2">
    <name type="scientific">Aquipseudomonas campi</name>
    <dbReference type="NCBI Taxonomy" id="2731681"/>
    <lineage>
        <taxon>Bacteria</taxon>
        <taxon>Pseudomonadati</taxon>
        <taxon>Pseudomonadota</taxon>
        <taxon>Gammaproteobacteria</taxon>
        <taxon>Pseudomonadales</taxon>
        <taxon>Pseudomonadaceae</taxon>
        <taxon>Aquipseudomonas</taxon>
    </lineage>
</organism>
<name>A0A6M8FQM7_9GAMM</name>
<evidence type="ECO:0000313" key="1">
    <source>
        <dbReference type="EMBL" id="QKE62386.1"/>
    </source>
</evidence>
<dbReference type="RefSeq" id="WP_173204125.1">
    <property type="nucleotide sequence ID" value="NZ_CP053697.2"/>
</dbReference>
<accession>A0A6M8FQM7</accession>